<dbReference type="Gene3D" id="3.40.50.300">
    <property type="entry name" value="P-loop containing nucleotide triphosphate hydrolases"/>
    <property type="match status" value="1"/>
</dbReference>
<evidence type="ECO:0000313" key="3">
    <source>
        <dbReference type="EMBL" id="SBT70200.1"/>
    </source>
</evidence>
<gene>
    <name evidence="3" type="primary">PmlGA01_020007200</name>
    <name evidence="3" type="ORF">PMLGA01_020007200</name>
</gene>
<dbReference type="InterPro" id="IPR027417">
    <property type="entry name" value="P-loop_NTPase"/>
</dbReference>
<dbReference type="PANTHER" id="PTHR43721">
    <property type="entry name" value="ELONGATION FACTOR TU-RELATED"/>
    <property type="match status" value="1"/>
</dbReference>
<accession>A0A1C3K9J4</accession>
<feature type="compositionally biased region" description="Basic and acidic residues" evidence="1">
    <location>
        <begin position="67"/>
        <end position="86"/>
    </location>
</feature>
<dbReference type="Proteomes" id="UP000219799">
    <property type="component" value="Chromosome 2"/>
</dbReference>
<feature type="region of interest" description="Disordered" evidence="1">
    <location>
        <begin position="589"/>
        <end position="615"/>
    </location>
</feature>
<evidence type="ECO:0000313" key="4">
    <source>
        <dbReference type="Proteomes" id="UP000219799"/>
    </source>
</evidence>
<dbReference type="InterPro" id="IPR000795">
    <property type="entry name" value="T_Tr_GTP-bd_dom"/>
</dbReference>
<dbReference type="EMBL" id="LT594490">
    <property type="protein sequence ID" value="SBT70200.1"/>
    <property type="molecule type" value="Genomic_DNA"/>
</dbReference>
<proteinExistence type="predicted"/>
<keyword evidence="3" id="KW-0251">Elongation factor</keyword>
<dbReference type="Pfam" id="PF00009">
    <property type="entry name" value="GTP_EFTU"/>
    <property type="match status" value="2"/>
</dbReference>
<dbReference type="SUPFAM" id="SSF50447">
    <property type="entry name" value="Translation proteins"/>
    <property type="match status" value="1"/>
</dbReference>
<dbReference type="Gene3D" id="2.40.30.10">
    <property type="entry name" value="Translation factors"/>
    <property type="match status" value="1"/>
</dbReference>
<feature type="region of interest" description="Disordered" evidence="1">
    <location>
        <begin position="299"/>
        <end position="326"/>
    </location>
</feature>
<dbReference type="GO" id="GO:0003746">
    <property type="term" value="F:translation elongation factor activity"/>
    <property type="evidence" value="ECO:0007669"/>
    <property type="project" value="UniProtKB-KW"/>
</dbReference>
<feature type="region of interest" description="Disordered" evidence="1">
    <location>
        <begin position="67"/>
        <end position="100"/>
    </location>
</feature>
<dbReference type="InterPro" id="IPR009000">
    <property type="entry name" value="Transl_B-barrel_sf"/>
</dbReference>
<protein>
    <submittedName>
        <fullName evidence="3">Selenocysteine-specific elongation factor selB homologue, putative</fullName>
    </submittedName>
</protein>
<dbReference type="InterPro" id="IPR050055">
    <property type="entry name" value="EF-Tu_GTPase"/>
</dbReference>
<reference evidence="3 4" key="1">
    <citation type="submission" date="2016-06" db="EMBL/GenBank/DDBJ databases">
        <authorList>
            <consortium name="Pathogen Informatics"/>
        </authorList>
    </citation>
    <scope>NUCLEOTIDE SEQUENCE [LARGE SCALE GENOMIC DNA]</scope>
    <source>
        <strain evidence="3">PmlGA01</strain>
    </source>
</reference>
<feature type="compositionally biased region" description="Basic and acidic residues" evidence="1">
    <location>
        <begin position="589"/>
        <end position="613"/>
    </location>
</feature>
<dbReference type="SUPFAM" id="SSF52540">
    <property type="entry name" value="P-loop containing nucleoside triphosphate hydrolases"/>
    <property type="match status" value="1"/>
</dbReference>
<dbReference type="GO" id="GO:0003924">
    <property type="term" value="F:GTPase activity"/>
    <property type="evidence" value="ECO:0007669"/>
    <property type="project" value="InterPro"/>
</dbReference>
<dbReference type="VEuPathDB" id="PlasmoDB:PmUG01_02013800"/>
<evidence type="ECO:0000259" key="2">
    <source>
        <dbReference type="PROSITE" id="PS51722"/>
    </source>
</evidence>
<dbReference type="PANTHER" id="PTHR43721:SF11">
    <property type="entry name" value="SELENOCYSTEINE-SPECIFIC ELONGATION FACTOR"/>
    <property type="match status" value="1"/>
</dbReference>
<feature type="domain" description="Tr-type G" evidence="2">
    <location>
        <begin position="1"/>
        <end position="275"/>
    </location>
</feature>
<evidence type="ECO:0000256" key="1">
    <source>
        <dbReference type="SAM" id="MobiDB-lite"/>
    </source>
</evidence>
<dbReference type="GO" id="GO:0005525">
    <property type="term" value="F:GTP binding"/>
    <property type="evidence" value="ECO:0007669"/>
    <property type="project" value="InterPro"/>
</dbReference>
<organism evidence="3 4">
    <name type="scientific">Plasmodium malariae</name>
    <dbReference type="NCBI Taxonomy" id="5858"/>
    <lineage>
        <taxon>Eukaryota</taxon>
        <taxon>Sar</taxon>
        <taxon>Alveolata</taxon>
        <taxon>Apicomplexa</taxon>
        <taxon>Aconoidasida</taxon>
        <taxon>Haemosporida</taxon>
        <taxon>Plasmodiidae</taxon>
        <taxon>Plasmodium</taxon>
        <taxon>Plasmodium (Plasmodium)</taxon>
    </lineage>
</organism>
<name>A0A1C3K9J4_PLAMA</name>
<feature type="compositionally biased region" description="Basic and acidic residues" evidence="1">
    <location>
        <begin position="314"/>
        <end position="326"/>
    </location>
</feature>
<keyword evidence="3" id="KW-0648">Protein biosynthesis</keyword>
<sequence length="798" mass="92269">MINVNVGVLGHVDSGKTSLCKCLSETLSTCALDKHKQSQERGITIDLGFSSFYIKKKKCKLFRKGGEESNKRNDEWNDVRSGERNDASIAHGKGDGSALTDLGTNKQMIISGENRLRNNFIASSKNERDEETIQVCLVDCPGHHSLLKCIVMGAEITDIIFLVIDINKGIQKQTIECLVLCEIVRSDIIIILNKIDLIPINEREKKIKLMKKKIEHALSKTRLRYLNYYIISLSAYIKRDDNMNDGCVERGLCNRGKEGIEEQEDEERKEVQLYVDEYKTNNYKRENYICASDEKDDEINYSPRKGKRTQLVSKNDENTGPKKYEQKHEQKCKKTYEQKCKKTYEQNYAQTYEQNSTRRKEERKSCFANVDALIDLLSSIVRIPVKTKCTYEEFYFLFDHSFDIKGKGTAYTGTVIRGRIRNNCNIVILPINEKGKIKEIQTFKKKVEEGTKGDRLSLLISNNNLKNTKKIERGIIVFEKSNISYFSIFICKVNFVEFYKKNMNNAELLTCIIGFSSSPCYGYFFKKMVNQNGTAPNAEVNAKVNAAISGTSNVTVNSTSQSEESRHKPFDRNGHYVLVDKINFFTPQRDRESEGSEHGKGNDKSERSEHGKDESEEEEVYFLTVMKTKIYCYTNEKCIFLKNDDKLNCRICMYGHIIDMIDDDRHHKKSPFIVNKKPALNEYEGFENMKIMNAKEKIGLIEKVFDNFTLLCKNIFTSSSQITQYLDKKIYIVNSSYQNNKNEFKIEYIGRITKPFAKNGKFFAQFDEDISHIEKNCKSFIVLIKYYKDILTKRKIFL</sequence>
<dbReference type="AlphaFoldDB" id="A0A1C3K9J4"/>
<dbReference type="GO" id="GO:0001514">
    <property type="term" value="P:selenocysteine incorporation"/>
    <property type="evidence" value="ECO:0007669"/>
    <property type="project" value="TreeGrafter"/>
</dbReference>
<dbReference type="PROSITE" id="PS51722">
    <property type="entry name" value="G_TR_2"/>
    <property type="match status" value="1"/>
</dbReference>